<dbReference type="Gene3D" id="3.90.226.10">
    <property type="entry name" value="2-enoyl-CoA Hydratase, Chain A, domain 1"/>
    <property type="match status" value="1"/>
</dbReference>
<comment type="similarity">
    <text evidence="2 7">Belongs to the enoyl-CoA hydratase/isomerase family.</text>
</comment>
<comment type="caution">
    <text evidence="8">The sequence shown here is derived from an EMBL/GenBank/DDBJ whole genome shotgun (WGS) entry which is preliminary data.</text>
</comment>
<dbReference type="GO" id="GO:0018812">
    <property type="term" value="F:3-hydroxyacyl-CoA dehydratase activity"/>
    <property type="evidence" value="ECO:0007669"/>
    <property type="project" value="UniProtKB-EC"/>
</dbReference>
<evidence type="ECO:0000313" key="8">
    <source>
        <dbReference type="EMBL" id="KOA18266.1"/>
    </source>
</evidence>
<comment type="subunit">
    <text evidence="3">Homotetramer.</text>
</comment>
<dbReference type="CDD" id="cd06558">
    <property type="entry name" value="crotonase-like"/>
    <property type="match status" value="1"/>
</dbReference>
<comment type="catalytic activity">
    <reaction evidence="5">
        <text>a short-chain (3S)-3-hydroxyacyl-CoA = a short-chain (2E)-enoyl-CoA + H2O</text>
        <dbReference type="Rhea" id="RHEA:52664"/>
        <dbReference type="ChEBI" id="CHEBI:15377"/>
        <dbReference type="ChEBI" id="CHEBI:87488"/>
        <dbReference type="ChEBI" id="CHEBI:136760"/>
        <dbReference type="EC" id="4.2.1.150"/>
    </reaction>
</comment>
<name>A0A0L6Z5N5_9CLOT</name>
<dbReference type="Pfam" id="PF00378">
    <property type="entry name" value="ECH_1"/>
    <property type="match status" value="1"/>
</dbReference>
<gene>
    <name evidence="8" type="primary">echA8_6</name>
    <name evidence="8" type="ORF">CLHOM_31630</name>
</gene>
<keyword evidence="9" id="KW-1185">Reference proteome</keyword>
<dbReference type="EMBL" id="LHUR01000042">
    <property type="protein sequence ID" value="KOA18266.1"/>
    <property type="molecule type" value="Genomic_DNA"/>
</dbReference>
<dbReference type="PANTHER" id="PTHR11941:SF54">
    <property type="entry name" value="ENOYL-COA HYDRATASE, MITOCHONDRIAL"/>
    <property type="match status" value="1"/>
</dbReference>
<dbReference type="PATRIC" id="fig|1121318.3.peg.3160"/>
<dbReference type="GO" id="GO:0006635">
    <property type="term" value="P:fatty acid beta-oxidation"/>
    <property type="evidence" value="ECO:0007669"/>
    <property type="project" value="TreeGrafter"/>
</dbReference>
<evidence type="ECO:0000256" key="1">
    <source>
        <dbReference type="ARBA" id="ARBA00005086"/>
    </source>
</evidence>
<dbReference type="RefSeq" id="WP_052222616.1">
    <property type="nucleotide sequence ID" value="NZ_LHUR01000042.1"/>
</dbReference>
<dbReference type="AlphaFoldDB" id="A0A0L6Z5N5"/>
<organism evidence="8 9">
    <name type="scientific">Clostridium homopropionicum DSM 5847</name>
    <dbReference type="NCBI Taxonomy" id="1121318"/>
    <lineage>
        <taxon>Bacteria</taxon>
        <taxon>Bacillati</taxon>
        <taxon>Bacillota</taxon>
        <taxon>Clostridia</taxon>
        <taxon>Eubacteriales</taxon>
        <taxon>Clostridiaceae</taxon>
        <taxon>Clostridium</taxon>
    </lineage>
</organism>
<dbReference type="Gene3D" id="1.10.12.10">
    <property type="entry name" value="Lyase 2-enoyl-coa Hydratase, Chain A, domain 2"/>
    <property type="match status" value="1"/>
</dbReference>
<dbReference type="EC" id="4.2.1.150" evidence="6"/>
<evidence type="ECO:0000256" key="3">
    <source>
        <dbReference type="ARBA" id="ARBA00011881"/>
    </source>
</evidence>
<keyword evidence="4 8" id="KW-0456">Lyase</keyword>
<dbReference type="PROSITE" id="PS00166">
    <property type="entry name" value="ENOYL_COA_HYDRATASE"/>
    <property type="match status" value="1"/>
</dbReference>
<reference evidence="9" key="1">
    <citation type="submission" date="2015-08" db="EMBL/GenBank/DDBJ databases">
        <title>Genome sequence of the strict anaerobe Clostridium homopropionicum LuHBu1 (DSM 5847T).</title>
        <authorList>
            <person name="Poehlein A."/>
            <person name="Beck M."/>
            <person name="Schiel-Bengelsdorf B."/>
            <person name="Bengelsdorf F.R."/>
            <person name="Daniel R."/>
            <person name="Duerre P."/>
        </authorList>
    </citation>
    <scope>NUCLEOTIDE SEQUENCE [LARGE SCALE GENOMIC DNA]</scope>
    <source>
        <strain evidence="9">DSM 5847</strain>
    </source>
</reference>
<dbReference type="InterPro" id="IPR029045">
    <property type="entry name" value="ClpP/crotonase-like_dom_sf"/>
</dbReference>
<dbReference type="PANTHER" id="PTHR11941">
    <property type="entry name" value="ENOYL-COA HYDRATASE-RELATED"/>
    <property type="match status" value="1"/>
</dbReference>
<evidence type="ECO:0000256" key="2">
    <source>
        <dbReference type="ARBA" id="ARBA00005254"/>
    </source>
</evidence>
<proteinExistence type="inferred from homology"/>
<evidence type="ECO:0000256" key="6">
    <source>
        <dbReference type="ARBA" id="ARBA00067035"/>
    </source>
</evidence>
<dbReference type="SUPFAM" id="SSF52096">
    <property type="entry name" value="ClpP/crotonase"/>
    <property type="match status" value="1"/>
</dbReference>
<dbReference type="InterPro" id="IPR018376">
    <property type="entry name" value="Enoyl-CoA_hyd/isom_CS"/>
</dbReference>
<protein>
    <recommendedName>
        <fullName evidence="6">short-chain-enoyl-CoA hydratase</fullName>
        <ecNumber evidence="6">4.2.1.150</ecNumber>
    </recommendedName>
</protein>
<dbReference type="Proteomes" id="UP000037043">
    <property type="component" value="Unassembled WGS sequence"/>
</dbReference>
<dbReference type="InterPro" id="IPR001753">
    <property type="entry name" value="Enoyl-CoA_hydra/iso"/>
</dbReference>
<evidence type="ECO:0000256" key="4">
    <source>
        <dbReference type="ARBA" id="ARBA00023239"/>
    </source>
</evidence>
<evidence type="ECO:0000313" key="9">
    <source>
        <dbReference type="Proteomes" id="UP000037043"/>
    </source>
</evidence>
<sequence>MQNNVVLYEQKGNMAYVTINRPEALNALNGRVLKSLNSVLDLIRETDEISTVIIKGAGNKAFVAGADIKEMSGMNCMEARAFSKLGQEVFNKIEKLPKAVIAAVNGFALGGGCELAMACDIRIATKKSKFALPELGLGVIPGFAGTQRMPRLVGKGRAKEMMFTSKQVGAEEAYRIGLVNEVVDEENFLNYCDEMAKTIGTRSKAAIAICKSSVNEGMELDIDKAMLHEADLFGLCFSTEDQREGMGAFIEKRKPIFK</sequence>
<dbReference type="InterPro" id="IPR014748">
    <property type="entry name" value="Enoyl-CoA_hydra_C"/>
</dbReference>
<dbReference type="FunFam" id="3.90.226.10:FF:000009">
    <property type="entry name" value="Carnitinyl-CoA dehydratase"/>
    <property type="match status" value="1"/>
</dbReference>
<comment type="pathway">
    <text evidence="1">Lipid metabolism; butanoate metabolism.</text>
</comment>
<dbReference type="FunFam" id="1.10.12.10:FF:000001">
    <property type="entry name" value="Probable enoyl-CoA hydratase, mitochondrial"/>
    <property type="match status" value="1"/>
</dbReference>
<evidence type="ECO:0000256" key="5">
    <source>
        <dbReference type="ARBA" id="ARBA00050624"/>
    </source>
</evidence>
<evidence type="ECO:0000256" key="7">
    <source>
        <dbReference type="RuleBase" id="RU003707"/>
    </source>
</evidence>
<accession>A0A0L6Z5N5</accession>
<dbReference type="STRING" id="36844.SAMN04488501_101321"/>